<dbReference type="RefSeq" id="WP_086636790.1">
    <property type="nucleotide sequence ID" value="NZ_MRZU01000003.1"/>
</dbReference>
<evidence type="ECO:0000256" key="2">
    <source>
        <dbReference type="ARBA" id="ARBA00022603"/>
    </source>
</evidence>
<comment type="subcellular location">
    <subcellularLocation>
        <location evidence="6">Cytoplasm</location>
    </subcellularLocation>
</comment>
<evidence type="ECO:0000256" key="4">
    <source>
        <dbReference type="ARBA" id="ARBA00022691"/>
    </source>
</evidence>
<dbReference type="InterPro" id="IPR029028">
    <property type="entry name" value="Alpha/beta_knot_MTases"/>
</dbReference>
<protein>
    <recommendedName>
        <fullName evidence="6">tRNA (pseudouridine(54)-N(1))-methyltransferase</fullName>
        <ecNumber evidence="6">2.1.1.257</ecNumber>
    </recommendedName>
</protein>
<dbReference type="InterPro" id="IPR029026">
    <property type="entry name" value="tRNA_m1G_MTases_N"/>
</dbReference>
<dbReference type="InterPro" id="IPR007158">
    <property type="entry name" value="TrmY"/>
</dbReference>
<dbReference type="GO" id="GO:0008757">
    <property type="term" value="F:S-adenosylmethionine-dependent methyltransferase activity"/>
    <property type="evidence" value="ECO:0007669"/>
    <property type="project" value="UniProtKB-UniRule"/>
</dbReference>
<dbReference type="HAMAP" id="MF_00587">
    <property type="entry name" value="tRNA_methyltr_TrmY"/>
    <property type="match status" value="1"/>
</dbReference>
<dbReference type="OrthoDB" id="27492at2157"/>
<name>A0A1Y3GH11_9EURY</name>
<dbReference type="GO" id="GO:0008175">
    <property type="term" value="F:tRNA methyltransferase activity"/>
    <property type="evidence" value="ECO:0007669"/>
    <property type="project" value="UniProtKB-UniRule"/>
</dbReference>
<evidence type="ECO:0000256" key="3">
    <source>
        <dbReference type="ARBA" id="ARBA00022679"/>
    </source>
</evidence>
<comment type="subunit">
    <text evidence="6">Homodimer.</text>
</comment>
<dbReference type="EC" id="2.1.1.257" evidence="6"/>
<comment type="caution">
    <text evidence="7">The sequence shown here is derived from an EMBL/GenBank/DDBJ whole genome shotgun (WGS) entry which is preliminary data.</text>
</comment>
<gene>
    <name evidence="6" type="primary">trmY</name>
    <name evidence="7" type="ORF">AMET1_0375</name>
</gene>
<comment type="function">
    <text evidence="6">Specifically catalyzes the N1-methylation of pseudouridine at position 54 (Psi54) in tRNAs.</text>
</comment>
<feature type="binding site" evidence="6">
    <location>
        <position position="130"/>
    </location>
    <ligand>
        <name>S-adenosyl-L-methionine</name>
        <dbReference type="ChEBI" id="CHEBI:59789"/>
    </ligand>
</feature>
<dbReference type="GO" id="GO:0005737">
    <property type="term" value="C:cytoplasm"/>
    <property type="evidence" value="ECO:0007669"/>
    <property type="project" value="UniProtKB-SubCell"/>
</dbReference>
<keyword evidence="2 6" id="KW-0489">Methyltransferase</keyword>
<dbReference type="SUPFAM" id="SSF75217">
    <property type="entry name" value="alpha/beta knot"/>
    <property type="match status" value="1"/>
</dbReference>
<keyword evidence="3 6" id="KW-0808">Transferase</keyword>
<sequence>MRRYILYSNTGRTDGDFNINDLPGDGGRMDLIARSVISSLWISGEVRSDVEVTVCLNGPPNPPISLKFNGNNIQGLRPNERSIGHWIKKTLNYSDTLVGCEWSNPTNSNIQISKKDISELIPDNQEIYLMDKNGEKIKNVNIKNPVFIVGDHKGIPKKTKDQLKNKSKKISIGPREYFASQTITIINNQIDKKI</sequence>
<dbReference type="CDD" id="cd18087">
    <property type="entry name" value="TrmY-like"/>
    <property type="match status" value="1"/>
</dbReference>
<reference evidence="7 8" key="1">
    <citation type="submission" date="2016-12" db="EMBL/GenBank/DDBJ databases">
        <title>Discovery of methanogenic haloarchaea.</title>
        <authorList>
            <person name="Sorokin D.Y."/>
            <person name="Makarova K.S."/>
            <person name="Abbas B."/>
            <person name="Ferrer M."/>
            <person name="Golyshin P.N."/>
        </authorList>
    </citation>
    <scope>NUCLEOTIDE SEQUENCE [LARGE SCALE GENOMIC DNA]</scope>
    <source>
        <strain evidence="7">AMET1</strain>
    </source>
</reference>
<evidence type="ECO:0000256" key="1">
    <source>
        <dbReference type="ARBA" id="ARBA00022490"/>
    </source>
</evidence>
<proteinExistence type="inferred from homology"/>
<dbReference type="AlphaFoldDB" id="A0A1Y3GH11"/>
<keyword evidence="5 6" id="KW-0819">tRNA processing</keyword>
<keyword evidence="4 6" id="KW-0949">S-adenosyl-L-methionine</keyword>
<comment type="similarity">
    <text evidence="6">Belongs to the methyltransferase superfamily. TrmY family.</text>
</comment>
<dbReference type="Proteomes" id="UP000195137">
    <property type="component" value="Unassembled WGS sequence"/>
</dbReference>
<comment type="caution">
    <text evidence="6">Lacks conserved residue(s) required for the propagation of feature annotation.</text>
</comment>
<dbReference type="PANTHER" id="PTHR40703">
    <property type="entry name" value="TRNA (PSEUDOURIDINE(54)-N(1))-METHYLTRANSFERASE"/>
    <property type="match status" value="1"/>
</dbReference>
<evidence type="ECO:0000313" key="8">
    <source>
        <dbReference type="Proteomes" id="UP000195137"/>
    </source>
</evidence>
<keyword evidence="8" id="KW-1185">Reference proteome</keyword>
<dbReference type="EMBL" id="MRZU01000003">
    <property type="protein sequence ID" value="OUJ18725.1"/>
    <property type="molecule type" value="Genomic_DNA"/>
</dbReference>
<comment type="catalytic activity">
    <reaction evidence="6">
        <text>pseudouridine(54) in tRNA + S-adenosyl-L-methionine = N(1)-methylpseudouridine(54) in tRNA + S-adenosyl-L-homocysteine + H(+)</text>
        <dbReference type="Rhea" id="RHEA:55292"/>
        <dbReference type="Rhea" id="RHEA-COMP:14140"/>
        <dbReference type="Rhea" id="RHEA-COMP:14141"/>
        <dbReference type="ChEBI" id="CHEBI:15378"/>
        <dbReference type="ChEBI" id="CHEBI:57856"/>
        <dbReference type="ChEBI" id="CHEBI:59789"/>
        <dbReference type="ChEBI" id="CHEBI:65314"/>
        <dbReference type="ChEBI" id="CHEBI:74890"/>
        <dbReference type="EC" id="2.1.1.257"/>
    </reaction>
</comment>
<evidence type="ECO:0000313" key="7">
    <source>
        <dbReference type="EMBL" id="OUJ18725.1"/>
    </source>
</evidence>
<dbReference type="Gene3D" id="3.40.1280.10">
    <property type="match status" value="1"/>
</dbReference>
<dbReference type="Pfam" id="PF04013">
    <property type="entry name" value="Methyltrn_RNA_2"/>
    <property type="match status" value="1"/>
</dbReference>
<dbReference type="PANTHER" id="PTHR40703:SF1">
    <property type="entry name" value="TRNA (PSEUDOURIDINE(54)-N(1))-METHYLTRANSFERASE"/>
    <property type="match status" value="1"/>
</dbReference>
<keyword evidence="1 6" id="KW-0963">Cytoplasm</keyword>
<feature type="binding site" evidence="6">
    <location>
        <position position="150"/>
    </location>
    <ligand>
        <name>S-adenosyl-L-methionine</name>
        <dbReference type="ChEBI" id="CHEBI:59789"/>
    </ligand>
</feature>
<evidence type="ECO:0000256" key="6">
    <source>
        <dbReference type="HAMAP-Rule" id="MF_00587"/>
    </source>
</evidence>
<evidence type="ECO:0000256" key="5">
    <source>
        <dbReference type="ARBA" id="ARBA00022694"/>
    </source>
</evidence>
<organism evidence="7 8">
    <name type="scientific">Methanonatronarchaeum thermophilum</name>
    <dbReference type="NCBI Taxonomy" id="1927129"/>
    <lineage>
        <taxon>Archaea</taxon>
        <taxon>Methanobacteriati</taxon>
        <taxon>Methanobacteriota</taxon>
        <taxon>Methanonatronarchaeia</taxon>
        <taxon>Methanonatronarchaeales</taxon>
        <taxon>Methanonatronarchaeaceae</taxon>
        <taxon>Methanonatronarchaeum</taxon>
    </lineage>
</organism>
<accession>A0A1Y3GH11</accession>
<dbReference type="GO" id="GO:0030488">
    <property type="term" value="P:tRNA methylation"/>
    <property type="evidence" value="ECO:0007669"/>
    <property type="project" value="UniProtKB-UniRule"/>
</dbReference>